<name>A0ACC1YHL6_MELAZ</name>
<evidence type="ECO:0000313" key="2">
    <source>
        <dbReference type="Proteomes" id="UP001164539"/>
    </source>
</evidence>
<sequence>MPLLVYVSREKRPPHPHHFKAGAVNVLLRVSSILSNSPYILVLDCDMHCNDTTSAKQAMCFHLDPKISPSLAVVQFPQKFHNISKIDIYDGQLRNIFVVRWPGMDFSDQFCLELDFT</sequence>
<dbReference type="Proteomes" id="UP001164539">
    <property type="component" value="Chromosome 3"/>
</dbReference>
<dbReference type="EMBL" id="CM051396">
    <property type="protein sequence ID" value="KAJ4722629.1"/>
    <property type="molecule type" value="Genomic_DNA"/>
</dbReference>
<reference evidence="1 2" key="1">
    <citation type="journal article" date="2023" name="Science">
        <title>Complex scaffold remodeling in plant triterpene biosynthesis.</title>
        <authorList>
            <person name="De La Pena R."/>
            <person name="Hodgson H."/>
            <person name="Liu J.C."/>
            <person name="Stephenson M.J."/>
            <person name="Martin A.C."/>
            <person name="Owen C."/>
            <person name="Harkess A."/>
            <person name="Leebens-Mack J."/>
            <person name="Jimenez L.E."/>
            <person name="Osbourn A."/>
            <person name="Sattely E.S."/>
        </authorList>
    </citation>
    <scope>NUCLEOTIDE SEQUENCE [LARGE SCALE GENOMIC DNA]</scope>
    <source>
        <strain evidence="2">cv. JPN11</strain>
        <tissue evidence="1">Leaf</tissue>
    </source>
</reference>
<protein>
    <submittedName>
        <fullName evidence="1">Cellulose synthase-like protein</fullName>
    </submittedName>
</protein>
<keyword evidence="2" id="KW-1185">Reference proteome</keyword>
<proteinExistence type="predicted"/>
<gene>
    <name evidence="1" type="ORF">OWV82_006094</name>
</gene>
<organism evidence="1 2">
    <name type="scientific">Melia azedarach</name>
    <name type="common">Chinaberry tree</name>
    <dbReference type="NCBI Taxonomy" id="155640"/>
    <lineage>
        <taxon>Eukaryota</taxon>
        <taxon>Viridiplantae</taxon>
        <taxon>Streptophyta</taxon>
        <taxon>Embryophyta</taxon>
        <taxon>Tracheophyta</taxon>
        <taxon>Spermatophyta</taxon>
        <taxon>Magnoliopsida</taxon>
        <taxon>eudicotyledons</taxon>
        <taxon>Gunneridae</taxon>
        <taxon>Pentapetalae</taxon>
        <taxon>rosids</taxon>
        <taxon>malvids</taxon>
        <taxon>Sapindales</taxon>
        <taxon>Meliaceae</taxon>
        <taxon>Melia</taxon>
    </lineage>
</organism>
<accession>A0ACC1YHL6</accession>
<comment type="caution">
    <text evidence="1">The sequence shown here is derived from an EMBL/GenBank/DDBJ whole genome shotgun (WGS) entry which is preliminary data.</text>
</comment>
<evidence type="ECO:0000313" key="1">
    <source>
        <dbReference type="EMBL" id="KAJ4722629.1"/>
    </source>
</evidence>